<evidence type="ECO:0000256" key="13">
    <source>
        <dbReference type="ARBA" id="ARBA00023121"/>
    </source>
</evidence>
<dbReference type="FunFam" id="2.60.40.150:FF:000025">
    <property type="entry name" value="Extended synaptotagmin 2"/>
    <property type="match status" value="1"/>
</dbReference>
<dbReference type="InterPro" id="IPR035892">
    <property type="entry name" value="C2_domain_sf"/>
</dbReference>
<keyword evidence="14" id="KW-0472">Membrane</keyword>
<keyword evidence="10" id="KW-0106">Calcium</keyword>
<dbReference type="GO" id="GO:0008429">
    <property type="term" value="F:phosphatidylethanolamine binding"/>
    <property type="evidence" value="ECO:0007669"/>
    <property type="project" value="TreeGrafter"/>
</dbReference>
<dbReference type="PANTHER" id="PTHR45761">
    <property type="entry name" value="EXTENDED SYNAPTOTAGMIN-LIKE PROTEIN 2, ISOFORM C"/>
    <property type="match status" value="1"/>
</dbReference>
<keyword evidence="11" id="KW-1133">Transmembrane helix</keyword>
<keyword evidence="5" id="KW-1003">Cell membrane</keyword>
<evidence type="ECO:0000256" key="10">
    <source>
        <dbReference type="ARBA" id="ARBA00022837"/>
    </source>
</evidence>
<evidence type="ECO:0000313" key="16">
    <source>
        <dbReference type="WBParaSite" id="GPUH_0000680101-mRNA-1"/>
    </source>
</evidence>
<dbReference type="PANTHER" id="PTHR45761:SF1">
    <property type="entry name" value="EXTENDED SYNAPTOTAGMIN-LIKE PROTEIN 2, ISOFORM C"/>
    <property type="match status" value="1"/>
</dbReference>
<dbReference type="InterPro" id="IPR000008">
    <property type="entry name" value="C2_dom"/>
</dbReference>
<evidence type="ECO:0000256" key="14">
    <source>
        <dbReference type="ARBA" id="ARBA00023136"/>
    </source>
</evidence>
<keyword evidence="8" id="KW-0677">Repeat</keyword>
<dbReference type="PROSITE" id="PS50004">
    <property type="entry name" value="C2"/>
    <property type="match status" value="1"/>
</dbReference>
<dbReference type="Pfam" id="PF00168">
    <property type="entry name" value="C2"/>
    <property type="match status" value="1"/>
</dbReference>
<evidence type="ECO:0000256" key="7">
    <source>
        <dbReference type="ARBA" id="ARBA00022723"/>
    </source>
</evidence>
<dbReference type="GO" id="GO:0005509">
    <property type="term" value="F:calcium ion binding"/>
    <property type="evidence" value="ECO:0007669"/>
    <property type="project" value="TreeGrafter"/>
</dbReference>
<dbReference type="InterPro" id="IPR051634">
    <property type="entry name" value="Extended_Synaptotagmin"/>
</dbReference>
<evidence type="ECO:0000259" key="15">
    <source>
        <dbReference type="PROSITE" id="PS50004"/>
    </source>
</evidence>
<name>A0A183DDK1_9BILA</name>
<evidence type="ECO:0000256" key="6">
    <source>
        <dbReference type="ARBA" id="ARBA00022692"/>
    </source>
</evidence>
<evidence type="ECO:0000256" key="8">
    <source>
        <dbReference type="ARBA" id="ARBA00022737"/>
    </source>
</evidence>
<evidence type="ECO:0000256" key="5">
    <source>
        <dbReference type="ARBA" id="ARBA00022475"/>
    </source>
</evidence>
<dbReference type="GO" id="GO:0005544">
    <property type="term" value="F:calcium-dependent phospholipid binding"/>
    <property type="evidence" value="ECO:0007669"/>
    <property type="project" value="TreeGrafter"/>
</dbReference>
<evidence type="ECO:0000256" key="2">
    <source>
        <dbReference type="ARBA" id="ARBA00004477"/>
    </source>
</evidence>
<organism evidence="16">
    <name type="scientific">Gongylonema pulchrum</name>
    <dbReference type="NCBI Taxonomy" id="637853"/>
    <lineage>
        <taxon>Eukaryota</taxon>
        <taxon>Metazoa</taxon>
        <taxon>Ecdysozoa</taxon>
        <taxon>Nematoda</taxon>
        <taxon>Chromadorea</taxon>
        <taxon>Rhabditida</taxon>
        <taxon>Spirurina</taxon>
        <taxon>Spiruromorpha</taxon>
        <taxon>Spiruroidea</taxon>
        <taxon>Gongylonematidae</taxon>
        <taxon>Gongylonema</taxon>
    </lineage>
</organism>
<dbReference type="SUPFAM" id="SSF49562">
    <property type="entry name" value="C2 domain (Calcium/lipid-binding domain, CaLB)"/>
    <property type="match status" value="1"/>
</dbReference>
<dbReference type="SMART" id="SM00239">
    <property type="entry name" value="C2"/>
    <property type="match status" value="1"/>
</dbReference>
<evidence type="ECO:0000256" key="3">
    <source>
        <dbReference type="ARBA" id="ARBA00005867"/>
    </source>
</evidence>
<dbReference type="GO" id="GO:0006869">
    <property type="term" value="P:lipid transport"/>
    <property type="evidence" value="ECO:0007669"/>
    <property type="project" value="UniProtKB-KW"/>
</dbReference>
<dbReference type="WBParaSite" id="GPUH_0000680101-mRNA-1">
    <property type="protein sequence ID" value="GPUH_0000680101-mRNA-1"/>
    <property type="gene ID" value="GPUH_0000680101"/>
</dbReference>
<dbReference type="Gene3D" id="2.60.40.150">
    <property type="entry name" value="C2 domain"/>
    <property type="match status" value="1"/>
</dbReference>
<keyword evidence="7" id="KW-0479">Metal-binding</keyword>
<dbReference type="GO" id="GO:0005789">
    <property type="term" value="C:endoplasmic reticulum membrane"/>
    <property type="evidence" value="ECO:0007669"/>
    <property type="project" value="UniProtKB-SubCell"/>
</dbReference>
<evidence type="ECO:0000256" key="9">
    <source>
        <dbReference type="ARBA" id="ARBA00022824"/>
    </source>
</evidence>
<comment type="similarity">
    <text evidence="3">Belongs to the extended synaptotagmin family.</text>
</comment>
<dbReference type="GO" id="GO:0035091">
    <property type="term" value="F:phosphatidylinositol binding"/>
    <property type="evidence" value="ECO:0007669"/>
    <property type="project" value="TreeGrafter"/>
</dbReference>
<keyword evidence="6" id="KW-0812">Transmembrane</keyword>
<evidence type="ECO:0000256" key="4">
    <source>
        <dbReference type="ARBA" id="ARBA00022448"/>
    </source>
</evidence>
<evidence type="ECO:0000256" key="12">
    <source>
        <dbReference type="ARBA" id="ARBA00023055"/>
    </source>
</evidence>
<comment type="subcellular location">
    <subcellularLocation>
        <location evidence="1">Cell membrane</location>
        <topology evidence="1">Peripheral membrane protein</topology>
    </subcellularLocation>
    <subcellularLocation>
        <location evidence="2">Endoplasmic reticulum membrane</location>
        <topology evidence="2">Multi-pass membrane protein</topology>
    </subcellularLocation>
</comment>
<protein>
    <submittedName>
        <fullName evidence="16">C2 domain-containing protein</fullName>
    </submittedName>
</protein>
<accession>A0A183DDK1</accession>
<evidence type="ECO:0000256" key="11">
    <source>
        <dbReference type="ARBA" id="ARBA00022989"/>
    </source>
</evidence>
<dbReference type="GO" id="GO:0005886">
    <property type="term" value="C:plasma membrane"/>
    <property type="evidence" value="ECO:0007669"/>
    <property type="project" value="UniProtKB-SubCell"/>
</dbReference>
<dbReference type="GO" id="GO:0031210">
    <property type="term" value="F:phosphatidylcholine binding"/>
    <property type="evidence" value="ECO:0007669"/>
    <property type="project" value="TreeGrafter"/>
</dbReference>
<evidence type="ECO:0000256" key="1">
    <source>
        <dbReference type="ARBA" id="ARBA00004202"/>
    </source>
</evidence>
<keyword evidence="12" id="KW-0445">Lipid transport</keyword>
<keyword evidence="4" id="KW-0813">Transport</keyword>
<feature type="domain" description="C2" evidence="15">
    <location>
        <begin position="39"/>
        <end position="150"/>
    </location>
</feature>
<proteinExistence type="inferred from homology"/>
<reference evidence="16" key="1">
    <citation type="submission" date="2016-06" db="UniProtKB">
        <authorList>
            <consortium name="WormBaseParasite"/>
        </authorList>
    </citation>
    <scope>IDENTIFICATION</scope>
</reference>
<keyword evidence="9" id="KW-0256">Endoplasmic reticulum</keyword>
<keyword evidence="13" id="KW-0446">Lipid-binding</keyword>
<sequence length="183" mass="20720">LTGMGEFVELPGLLNAIRAIIDTQVSSLCVLPNEIVVSLAPDVDVTQLYFPEPDGVLRLKVVEAKNLENRDIQFTKKSAIGSQFYKTRVIDNDLNPVWNEYFEFVVEQANGQKLRMELFDSDTVSSDEELGRLEIDLINIKKNGHIDDWFPLDACKHGDIRIQVSIPKENEKSKERVGDKESV</sequence>
<dbReference type="AlphaFoldDB" id="A0A183DDK1"/>